<dbReference type="Gene3D" id="3.40.710.10">
    <property type="entry name" value="DD-peptidase/beta-lactamase superfamily"/>
    <property type="match status" value="1"/>
</dbReference>
<feature type="domain" description="Beta-lactamase-related" evidence="2">
    <location>
        <begin position="111"/>
        <end position="422"/>
    </location>
</feature>
<evidence type="ECO:0000313" key="4">
    <source>
        <dbReference type="Proteomes" id="UP000093779"/>
    </source>
</evidence>
<proteinExistence type="predicted"/>
<protein>
    <submittedName>
        <fullName evidence="3">Serine hydrolase</fullName>
    </submittedName>
</protein>
<dbReference type="GO" id="GO:0016787">
    <property type="term" value="F:hydrolase activity"/>
    <property type="evidence" value="ECO:0007669"/>
    <property type="project" value="UniProtKB-KW"/>
</dbReference>
<sequence>MRHTIVTVLLTRTLATASALALVCSMSACAPQQPPDCGVAGMTVCPKPVDDNLPNVADMLTWDQSQRVVGFRNDYRAYPGDLFRHGDPFPLPRAEHQLTDASYTVGGITHHLDDYLARQSVTGMLVLKDGEIAYEHYGAGNGPSTLWTSRSVGKSVVSTLVGVAVKEGAIGSLDDPVTKYEPDFVGTAFDGVTVRQLMTHTSGIDWNEDYTDPGSDFAKLTACEAADDTYRCVFGLVHGLKRKPGVEPGEVWSYTTGGAWLLGDLLEKATGTNLATYLQDNIWKPFGMADDGVWHSYELGRHDMGGHGFNATLTDWGRFGLYVMRNGELPDGTKTLPEGWVRNARTWTTARNSVTASHPEGSYGYQWWNNSIAADAGDVSPPRTPAMAENLWALGIFGQVIMVDQAQQLVIVQWSTWPQAEPAFDTLPLETSLMFSAIAAELNRR</sequence>
<dbReference type="PANTHER" id="PTHR43283:SF14">
    <property type="entry name" value="BLL8153 PROTEIN"/>
    <property type="match status" value="1"/>
</dbReference>
<dbReference type="PANTHER" id="PTHR43283">
    <property type="entry name" value="BETA-LACTAMASE-RELATED"/>
    <property type="match status" value="1"/>
</dbReference>
<feature type="chain" id="PRO_5039448566" evidence="1">
    <location>
        <begin position="31"/>
        <end position="445"/>
    </location>
</feature>
<dbReference type="PROSITE" id="PS51257">
    <property type="entry name" value="PROKAR_LIPOPROTEIN"/>
    <property type="match status" value="1"/>
</dbReference>
<dbReference type="Pfam" id="PF00144">
    <property type="entry name" value="Beta-lactamase"/>
    <property type="match status" value="1"/>
</dbReference>
<dbReference type="InterPro" id="IPR001466">
    <property type="entry name" value="Beta-lactam-related"/>
</dbReference>
<dbReference type="InterPro" id="IPR050789">
    <property type="entry name" value="Diverse_Enzym_Activities"/>
</dbReference>
<evidence type="ECO:0000313" key="3">
    <source>
        <dbReference type="EMBL" id="OBF14784.1"/>
    </source>
</evidence>
<dbReference type="InterPro" id="IPR012338">
    <property type="entry name" value="Beta-lactam/transpept-like"/>
</dbReference>
<feature type="signal peptide" evidence="1">
    <location>
        <begin position="1"/>
        <end position="30"/>
    </location>
</feature>
<evidence type="ECO:0000256" key="1">
    <source>
        <dbReference type="SAM" id="SignalP"/>
    </source>
</evidence>
<dbReference type="Proteomes" id="UP000093779">
    <property type="component" value="Unassembled WGS sequence"/>
</dbReference>
<evidence type="ECO:0000259" key="2">
    <source>
        <dbReference type="Pfam" id="PF00144"/>
    </source>
</evidence>
<keyword evidence="1" id="KW-0732">Signal</keyword>
<reference evidence="3 4" key="1">
    <citation type="submission" date="2016-06" db="EMBL/GenBank/DDBJ databases">
        <authorList>
            <person name="Kjaerup R.B."/>
            <person name="Dalgaard T.S."/>
            <person name="Juul-Madsen H.R."/>
        </authorList>
    </citation>
    <scope>NUCLEOTIDE SEQUENCE [LARGE SCALE GENOMIC DNA]</scope>
    <source>
        <strain evidence="3 4">ACS1953</strain>
    </source>
</reference>
<dbReference type="AlphaFoldDB" id="A0A1A1W875"/>
<comment type="caution">
    <text evidence="3">The sequence shown here is derived from an EMBL/GenBank/DDBJ whole genome shotgun (WGS) entry which is preliminary data.</text>
</comment>
<keyword evidence="3" id="KW-0378">Hydrolase</keyword>
<name>A0A1A1W875_9MYCO</name>
<dbReference type="SUPFAM" id="SSF56601">
    <property type="entry name" value="beta-lactamase/transpeptidase-like"/>
    <property type="match status" value="1"/>
</dbReference>
<dbReference type="EMBL" id="LZHX01000084">
    <property type="protein sequence ID" value="OBF14784.1"/>
    <property type="molecule type" value="Genomic_DNA"/>
</dbReference>
<organism evidence="3 4">
    <name type="scientific">Mycolicibacterium conceptionense</name>
    <dbReference type="NCBI Taxonomy" id="451644"/>
    <lineage>
        <taxon>Bacteria</taxon>
        <taxon>Bacillati</taxon>
        <taxon>Actinomycetota</taxon>
        <taxon>Actinomycetes</taxon>
        <taxon>Mycobacteriales</taxon>
        <taxon>Mycobacteriaceae</taxon>
        <taxon>Mycolicibacterium</taxon>
    </lineage>
</organism>
<accession>A0A1A1W875</accession>
<gene>
    <name evidence="3" type="ORF">A5726_23185</name>
</gene>